<dbReference type="GO" id="GO:0016301">
    <property type="term" value="F:kinase activity"/>
    <property type="evidence" value="ECO:0007669"/>
    <property type="project" value="UniProtKB-KW"/>
</dbReference>
<dbReference type="Proteomes" id="UP001526201">
    <property type="component" value="Unassembled WGS sequence"/>
</dbReference>
<reference evidence="2 3" key="1">
    <citation type="journal article" date="2022" name="BMC Genomics">
        <title>Comparative genome analysis of mycobacteria focusing on tRNA and non-coding RNA.</title>
        <authorList>
            <person name="Behra P.R.K."/>
            <person name="Pettersson B.M.F."/>
            <person name="Ramesh M."/>
            <person name="Das S."/>
            <person name="Dasgupta S."/>
            <person name="Kirsebom L.A."/>
        </authorList>
    </citation>
    <scope>NUCLEOTIDE SEQUENCE [LARGE SCALE GENOMIC DNA]</scope>
    <source>
        <strain evidence="2 3">DSM 44078</strain>
    </source>
</reference>
<name>A0ABT3CEE7_9MYCO</name>
<keyword evidence="2" id="KW-0418">Kinase</keyword>
<accession>A0ABT3CEE7</accession>
<dbReference type="InterPro" id="IPR014867">
    <property type="entry name" value="Spore_coat_CotH_CotH2/3/7"/>
</dbReference>
<comment type="caution">
    <text evidence="2">The sequence shown here is derived from an EMBL/GenBank/DDBJ whole genome shotgun (WGS) entry which is preliminary data.</text>
</comment>
<keyword evidence="2" id="KW-0808">Transferase</keyword>
<protein>
    <submittedName>
        <fullName evidence="2">CotH kinase family protein</fullName>
    </submittedName>
</protein>
<evidence type="ECO:0000313" key="3">
    <source>
        <dbReference type="Proteomes" id="UP001526201"/>
    </source>
</evidence>
<sequence>MAAPIDPAPPPRRKLRHRVPVSLRQHWRLLAAFVVFVTVSATVFGSVRIRPYITGDATIIASEITENITGTEYFFDSTVSHQLSVDISAPEYNEMISAYRDNGEKKWVTADVTIDGTLITDAAVRLKGNSTLMPLRGDDFRPPGASAGFQAPGGLGAAMPTVSEEDPASLPLLISFSHNAEGRGYQGMTEVSVRPGSPVLNEALALSLTSATDQPTQRYTYTVYSINGGASATRLVVEHPDEYYANSLFDSDGYLYKADANSTLAYVGDDQAKYTSQFKQLNAEGTGDLQPIIRFVKWLDSADDAEFARGLGDWVDVESLARYLATQNLLVNADDMGGPGQNYYLWYALDSGLLSVISWDLNLAMQGSPTPGPHEEISMGMGPPAGVQSDPPPAASPPANRPAVPKSNSLKTRFLAARAFTDRYDAAYWTLYDEIYGSGDAVSVLDTVVARVPLSDNLTGEDLQSAATEMRKWIDERTSALAAVREQ</sequence>
<organism evidence="2 3">
    <name type="scientific">Mycolicibacterium komossense</name>
    <dbReference type="NCBI Taxonomy" id="1779"/>
    <lineage>
        <taxon>Bacteria</taxon>
        <taxon>Bacillati</taxon>
        <taxon>Actinomycetota</taxon>
        <taxon>Actinomycetes</taxon>
        <taxon>Mycobacteriales</taxon>
        <taxon>Mycobacteriaceae</taxon>
        <taxon>Mycolicibacterium</taxon>
    </lineage>
</organism>
<dbReference type="PANTHER" id="PTHR40050">
    <property type="entry name" value="INNER SPORE COAT PROTEIN H"/>
    <property type="match status" value="1"/>
</dbReference>
<dbReference type="PANTHER" id="PTHR40050:SF1">
    <property type="entry name" value="INNER SPORE COAT PROTEIN H"/>
    <property type="match status" value="1"/>
</dbReference>
<evidence type="ECO:0000256" key="1">
    <source>
        <dbReference type="SAM" id="MobiDB-lite"/>
    </source>
</evidence>
<feature type="compositionally biased region" description="Pro residues" evidence="1">
    <location>
        <begin position="390"/>
        <end position="400"/>
    </location>
</feature>
<proteinExistence type="predicted"/>
<evidence type="ECO:0000313" key="2">
    <source>
        <dbReference type="EMBL" id="MCV7227856.1"/>
    </source>
</evidence>
<dbReference type="Pfam" id="PF08757">
    <property type="entry name" value="CotH"/>
    <property type="match status" value="1"/>
</dbReference>
<keyword evidence="3" id="KW-1185">Reference proteome</keyword>
<gene>
    <name evidence="2" type="ORF">H7J73_17705</name>
</gene>
<dbReference type="EMBL" id="JACKTY010000030">
    <property type="protein sequence ID" value="MCV7227856.1"/>
    <property type="molecule type" value="Genomic_DNA"/>
</dbReference>
<dbReference type="RefSeq" id="WP_264068868.1">
    <property type="nucleotide sequence ID" value="NZ_JACKTY010000030.1"/>
</dbReference>
<feature type="region of interest" description="Disordered" evidence="1">
    <location>
        <begin position="368"/>
        <end position="406"/>
    </location>
</feature>